<accession>A0A2T5GHH6</accession>
<comment type="caution">
    <text evidence="1">The sequence shown here is derived from an EMBL/GenBank/DDBJ whole genome shotgun (WGS) entry which is preliminary data.</text>
</comment>
<keyword evidence="2" id="KW-1185">Reference proteome</keyword>
<sequence>MRTSIARLVIPTLAVMVTGIGANVSAQGLQYDCRNEPVAIAIPGDRLDRALNQLRLTTRCPISGTKLAKGKRSKPVVGTMVPQRALQAMLDGTGLQMRSIKGGFEIVRVPRN</sequence>
<name>A0A2T5GHH6_9SPHN</name>
<evidence type="ECO:0000313" key="1">
    <source>
        <dbReference type="EMBL" id="PTQ58758.1"/>
    </source>
</evidence>
<dbReference type="Gene3D" id="3.55.50.30">
    <property type="match status" value="1"/>
</dbReference>
<organism evidence="1 2">
    <name type="scientific">Sphingomonas aurantiaca</name>
    <dbReference type="NCBI Taxonomy" id="185949"/>
    <lineage>
        <taxon>Bacteria</taxon>
        <taxon>Pseudomonadati</taxon>
        <taxon>Pseudomonadota</taxon>
        <taxon>Alphaproteobacteria</taxon>
        <taxon>Sphingomonadales</taxon>
        <taxon>Sphingomonadaceae</taxon>
        <taxon>Sphingomonas</taxon>
    </lineage>
</organism>
<dbReference type="EMBL" id="QAOG01000007">
    <property type="protein sequence ID" value="PTQ58758.1"/>
    <property type="molecule type" value="Genomic_DNA"/>
</dbReference>
<dbReference type="Proteomes" id="UP000244189">
    <property type="component" value="Unassembled WGS sequence"/>
</dbReference>
<gene>
    <name evidence="1" type="ORF">C8J26_3629</name>
</gene>
<dbReference type="RefSeq" id="WP_107959525.1">
    <property type="nucleotide sequence ID" value="NZ_QAOG01000007.1"/>
</dbReference>
<evidence type="ECO:0008006" key="3">
    <source>
        <dbReference type="Google" id="ProtNLM"/>
    </source>
</evidence>
<reference evidence="1 2" key="1">
    <citation type="submission" date="2018-04" db="EMBL/GenBank/DDBJ databases">
        <title>Genomic Encyclopedia of Type Strains, Phase III (KMG-III): the genomes of soil and plant-associated and newly described type strains.</title>
        <authorList>
            <person name="Whitman W."/>
        </authorList>
    </citation>
    <scope>NUCLEOTIDE SEQUENCE [LARGE SCALE GENOMIC DNA]</scope>
    <source>
        <strain evidence="1 2">MA101b</strain>
    </source>
</reference>
<dbReference type="AlphaFoldDB" id="A0A2T5GHH6"/>
<proteinExistence type="predicted"/>
<evidence type="ECO:0000313" key="2">
    <source>
        <dbReference type="Proteomes" id="UP000244189"/>
    </source>
</evidence>
<protein>
    <recommendedName>
        <fullName evidence="3">Secretin/TonB short N-terminal domain-containing protein</fullName>
    </recommendedName>
</protein>